<keyword evidence="2" id="KW-1185">Reference proteome</keyword>
<comment type="caution">
    <text evidence="1">The sequence shown here is derived from an EMBL/GenBank/DDBJ whole genome shotgun (WGS) entry which is preliminary data.</text>
</comment>
<protein>
    <submittedName>
        <fullName evidence="1">Uncharacterized protein</fullName>
    </submittedName>
</protein>
<organism evidence="1 2">
    <name type="scientific">Anaeromyces robustus</name>
    <dbReference type="NCBI Taxonomy" id="1754192"/>
    <lineage>
        <taxon>Eukaryota</taxon>
        <taxon>Fungi</taxon>
        <taxon>Fungi incertae sedis</taxon>
        <taxon>Chytridiomycota</taxon>
        <taxon>Chytridiomycota incertae sedis</taxon>
        <taxon>Neocallimastigomycetes</taxon>
        <taxon>Neocallimastigales</taxon>
        <taxon>Neocallimastigaceae</taxon>
        <taxon>Anaeromyces</taxon>
    </lineage>
</organism>
<dbReference type="AlphaFoldDB" id="A0A1Y1VTU7"/>
<evidence type="ECO:0000313" key="1">
    <source>
        <dbReference type="EMBL" id="ORX64707.1"/>
    </source>
</evidence>
<dbReference type="OrthoDB" id="10419814at2759"/>
<dbReference type="STRING" id="1754192.A0A1Y1VTU7"/>
<reference evidence="1 2" key="2">
    <citation type="submission" date="2016-08" db="EMBL/GenBank/DDBJ databases">
        <title>Pervasive Adenine N6-methylation of Active Genes in Fungi.</title>
        <authorList>
            <consortium name="DOE Joint Genome Institute"/>
            <person name="Mondo S.J."/>
            <person name="Dannebaum R.O."/>
            <person name="Kuo R.C."/>
            <person name="Labutti K."/>
            <person name="Haridas S."/>
            <person name="Kuo A."/>
            <person name="Salamov A."/>
            <person name="Ahrendt S.R."/>
            <person name="Lipzen A."/>
            <person name="Sullivan W."/>
            <person name="Andreopoulos W.B."/>
            <person name="Clum A."/>
            <person name="Lindquist E."/>
            <person name="Daum C."/>
            <person name="Ramamoorthy G.K."/>
            <person name="Gryganskyi A."/>
            <person name="Culley D."/>
            <person name="Magnuson J.K."/>
            <person name="James T.Y."/>
            <person name="O'Malley M.A."/>
            <person name="Stajich J.E."/>
            <person name="Spatafora J.W."/>
            <person name="Visel A."/>
            <person name="Grigoriev I.V."/>
        </authorList>
    </citation>
    <scope>NUCLEOTIDE SEQUENCE [LARGE SCALE GENOMIC DNA]</scope>
    <source>
        <strain evidence="1 2">S4</strain>
    </source>
</reference>
<sequence>MFEDEDSSLIMEISNETLSQWHRELGDAYLQIMMYKEAEKHISIALELMKISLPKSNLSIKIKESIYNSKHKALIKNNFKTEVEHKNKDRIEAIRNCLLGLSEIYNEQHIIKYFLMTVKLGILYSVKLYPDPQFAQLLTMYGLNLLIRSKNDMQYDLSWVYLLKAEEVIFNQNENTINHLITYDNLGLANFIIGKWNIAAKKFDNLIKLGVDLNERSYIYKGLTLRSFMEFHRGNFKISSKFARELYYKGIERNNWKNKCLSTSLIYLNYLAIDDEDDMSLILNIMKLVEQLGEKPETVNYTIQLLFYALLADVKFRLHVDFIQNFWHVMKKCISILKKLNRSSWVVLLCFNHFIEMLYQCYDQDIFHIGGEPSKICLNILNSMIDILGHHFQSYLLSVPFLALCMGLKSLIYGKIDEALKSWKKGLISNSADRNLTGTPYLNGIIYSKLVEYSEDQVEVQKYHSLFTSLKESHNLSLDDPKPLSPEEIKEPVTFNFNTQKEGLLTKFMKFRAVVNNMENTTESSTTPNASLDTRGSATYQAEDCIHHGLPNTSKVMLSSTIENPIYNKGLSNKPTILTSQNGQLSYSQQKNYYTPTKYRTSHVL</sequence>
<name>A0A1Y1VTU7_9FUNG</name>
<accession>A0A1Y1VTU7</accession>
<evidence type="ECO:0000313" key="2">
    <source>
        <dbReference type="Proteomes" id="UP000193944"/>
    </source>
</evidence>
<proteinExistence type="predicted"/>
<gene>
    <name evidence="1" type="ORF">BCR32DRAFT_297982</name>
</gene>
<dbReference type="EMBL" id="MCFG01000504">
    <property type="protein sequence ID" value="ORX64707.1"/>
    <property type="molecule type" value="Genomic_DNA"/>
</dbReference>
<dbReference type="Proteomes" id="UP000193944">
    <property type="component" value="Unassembled WGS sequence"/>
</dbReference>
<reference evidence="1 2" key="1">
    <citation type="submission" date="2016-08" db="EMBL/GenBank/DDBJ databases">
        <title>A Parts List for Fungal Cellulosomes Revealed by Comparative Genomics.</title>
        <authorList>
            <consortium name="DOE Joint Genome Institute"/>
            <person name="Haitjema C.H."/>
            <person name="Gilmore S.P."/>
            <person name="Henske J.K."/>
            <person name="Solomon K.V."/>
            <person name="De Groot R."/>
            <person name="Kuo A."/>
            <person name="Mondo S.J."/>
            <person name="Salamov A.A."/>
            <person name="Labutti K."/>
            <person name="Zhao Z."/>
            <person name="Chiniquy J."/>
            <person name="Barry K."/>
            <person name="Brewer H.M."/>
            <person name="Purvine S.O."/>
            <person name="Wright A.T."/>
            <person name="Boxma B."/>
            <person name="Van Alen T."/>
            <person name="Hackstein J.H."/>
            <person name="Baker S.E."/>
            <person name="Grigoriev I.V."/>
            <person name="O'Malley M.A."/>
        </authorList>
    </citation>
    <scope>NUCLEOTIDE SEQUENCE [LARGE SCALE GENOMIC DNA]</scope>
    <source>
        <strain evidence="1 2">S4</strain>
    </source>
</reference>